<keyword evidence="1" id="KW-0695">RNA-directed DNA polymerase</keyword>
<keyword evidence="1" id="KW-0548">Nucleotidyltransferase</keyword>
<dbReference type="Gene3D" id="3.10.10.10">
    <property type="entry name" value="HIV Type 1 Reverse Transcriptase, subunit A, domain 1"/>
    <property type="match status" value="1"/>
</dbReference>
<dbReference type="Proteomes" id="UP000054988">
    <property type="component" value="Unassembled WGS sequence"/>
</dbReference>
<proteinExistence type="predicted"/>
<evidence type="ECO:0000313" key="2">
    <source>
        <dbReference type="Proteomes" id="UP000054988"/>
    </source>
</evidence>
<evidence type="ECO:0000313" key="1">
    <source>
        <dbReference type="EMBL" id="KTB47098.1"/>
    </source>
</evidence>
<dbReference type="InterPro" id="IPR043502">
    <property type="entry name" value="DNA/RNA_pol_sf"/>
</dbReference>
<comment type="caution">
    <text evidence="1">The sequence shown here is derived from an EMBL/GenBank/DDBJ whole genome shotgun (WGS) entry which is preliminary data.</text>
</comment>
<dbReference type="AlphaFoldDB" id="A0A0W0GEX3"/>
<keyword evidence="1" id="KW-0808">Transferase</keyword>
<dbReference type="EMBL" id="LATX01000138">
    <property type="protein sequence ID" value="KTB47098.1"/>
    <property type="molecule type" value="Genomic_DNA"/>
</dbReference>
<protein>
    <submittedName>
        <fullName evidence="1">Putative reverse transcriptase-rnase h-integrase</fullName>
    </submittedName>
</protein>
<dbReference type="GO" id="GO:0003964">
    <property type="term" value="F:RNA-directed DNA polymerase activity"/>
    <property type="evidence" value="ECO:0007669"/>
    <property type="project" value="UniProtKB-KW"/>
</dbReference>
<dbReference type="InterPro" id="IPR032567">
    <property type="entry name" value="RTL1-rel"/>
</dbReference>
<dbReference type="PANTHER" id="PTHR15503">
    <property type="entry name" value="LDOC1 RELATED"/>
    <property type="match status" value="1"/>
</dbReference>
<organism evidence="1 2">
    <name type="scientific">Moniliophthora roreri</name>
    <name type="common">Frosty pod rot fungus</name>
    <name type="synonym">Monilia roreri</name>
    <dbReference type="NCBI Taxonomy" id="221103"/>
    <lineage>
        <taxon>Eukaryota</taxon>
        <taxon>Fungi</taxon>
        <taxon>Dikarya</taxon>
        <taxon>Basidiomycota</taxon>
        <taxon>Agaricomycotina</taxon>
        <taxon>Agaricomycetes</taxon>
        <taxon>Agaricomycetidae</taxon>
        <taxon>Agaricales</taxon>
        <taxon>Marasmiineae</taxon>
        <taxon>Marasmiaceae</taxon>
        <taxon>Moniliophthora</taxon>
    </lineage>
</organism>
<dbReference type="SUPFAM" id="SSF56672">
    <property type="entry name" value="DNA/RNA polymerases"/>
    <property type="match status" value="1"/>
</dbReference>
<name>A0A0W0GEX3_MONRR</name>
<sequence>MNIKVEEEEEVKENGAEVEEWYQRIMGNQEESYRLPEHKPYDHTIDLKLDAPETIQSKVYPMLVNEQGELDQFLEENLQKGYIVPFKSPMASPVFFVKKKDGKLRFV</sequence>
<reference evidence="1 2" key="1">
    <citation type="submission" date="2015-12" db="EMBL/GenBank/DDBJ databases">
        <title>Draft genome sequence of Moniliophthora roreri, the causal agent of frosty pod rot of cacao.</title>
        <authorList>
            <person name="Aime M.C."/>
            <person name="Diaz-Valderrama J.R."/>
            <person name="Kijpornyongpan T."/>
            <person name="Phillips-Mora W."/>
        </authorList>
    </citation>
    <scope>NUCLEOTIDE SEQUENCE [LARGE SCALE GENOMIC DNA]</scope>
    <source>
        <strain evidence="1 2">MCA 2952</strain>
    </source>
</reference>
<accession>A0A0W0GEX3</accession>
<gene>
    <name evidence="1" type="ORF">WG66_322</name>
</gene>
<dbReference type="PANTHER" id="PTHR15503:SF22">
    <property type="entry name" value="TRANSPOSON TY3-I GAG POLYPROTEIN"/>
    <property type="match status" value="1"/>
</dbReference>